<dbReference type="InterPro" id="IPR001279">
    <property type="entry name" value="Metallo-B-lactamas"/>
</dbReference>
<dbReference type="PANTHER" id="PTHR30619">
    <property type="entry name" value="DNA INTERNALIZATION/COMPETENCE PROTEIN COMEC/REC2"/>
    <property type="match status" value="1"/>
</dbReference>
<feature type="domain" description="Metallo-beta-lactamase" evidence="1">
    <location>
        <begin position="67"/>
        <end position="234"/>
    </location>
</feature>
<accession>A0A1M6CCU1</accession>
<dbReference type="InterPro" id="IPR036866">
    <property type="entry name" value="RibonucZ/Hydroxyglut_hydro"/>
</dbReference>
<dbReference type="Pfam" id="PF00753">
    <property type="entry name" value="Lactamase_B"/>
    <property type="match status" value="1"/>
</dbReference>
<sequence length="249" mass="27977">MKSINKNKLFILSIVVLFFAVVGTLTNSSIINNKNTVEKSFLAKSQECYTSEKNSQDLKVHFIDVGQGDSILIEKDGEAMLIDAGTTDHEKTVINYIEKQGINKLDVVVATHPHEDHIGGMPGVINTFDIGKMYIPQVSANTRTFERMVSAAKNKRVKFISPVVGDKFNIGNARCTVLAPKNDDYENINDYSIVVKLEYGNTVFLFTGDAQEVSEKEMLKSRFNLKADVLKVGHQVARSFYQQYRRNML</sequence>
<protein>
    <submittedName>
        <fullName evidence="2">Metal-dependent hydrolase, beta-lactamase superfamily II</fullName>
    </submittedName>
</protein>
<dbReference type="RefSeq" id="WP_084108190.1">
    <property type="nucleotide sequence ID" value="NZ_FQZB01000004.1"/>
</dbReference>
<keyword evidence="2" id="KW-0378">Hydrolase</keyword>
<dbReference type="PANTHER" id="PTHR30619:SF7">
    <property type="entry name" value="BETA-LACTAMASE DOMAIN PROTEIN"/>
    <property type="match status" value="1"/>
</dbReference>
<dbReference type="AlphaFoldDB" id="A0A1M6CCU1"/>
<evidence type="ECO:0000259" key="1">
    <source>
        <dbReference type="SMART" id="SM00849"/>
    </source>
</evidence>
<dbReference type="CDD" id="cd07731">
    <property type="entry name" value="ComA-like_MBL-fold"/>
    <property type="match status" value="1"/>
</dbReference>
<dbReference type="EMBL" id="FQZB01000004">
    <property type="protein sequence ID" value="SHI58816.1"/>
    <property type="molecule type" value="Genomic_DNA"/>
</dbReference>
<reference evidence="2 3" key="1">
    <citation type="submission" date="2016-11" db="EMBL/GenBank/DDBJ databases">
        <authorList>
            <person name="Jaros S."/>
            <person name="Januszkiewicz K."/>
            <person name="Wedrychowicz H."/>
        </authorList>
    </citation>
    <scope>NUCLEOTIDE SEQUENCE [LARGE SCALE GENOMIC DNA]</scope>
    <source>
        <strain evidence="2 3">DSM 21758</strain>
    </source>
</reference>
<keyword evidence="3" id="KW-1185">Reference proteome</keyword>
<dbReference type="Proteomes" id="UP000184310">
    <property type="component" value="Unassembled WGS sequence"/>
</dbReference>
<evidence type="ECO:0000313" key="3">
    <source>
        <dbReference type="Proteomes" id="UP000184310"/>
    </source>
</evidence>
<proteinExistence type="predicted"/>
<dbReference type="STRING" id="1121302.SAMN02745163_00435"/>
<organism evidence="2 3">
    <name type="scientific">Clostridium cavendishii DSM 21758</name>
    <dbReference type="NCBI Taxonomy" id="1121302"/>
    <lineage>
        <taxon>Bacteria</taxon>
        <taxon>Bacillati</taxon>
        <taxon>Bacillota</taxon>
        <taxon>Clostridia</taxon>
        <taxon>Eubacteriales</taxon>
        <taxon>Clostridiaceae</taxon>
        <taxon>Clostridium</taxon>
    </lineage>
</organism>
<dbReference type="SUPFAM" id="SSF56281">
    <property type="entry name" value="Metallo-hydrolase/oxidoreductase"/>
    <property type="match status" value="1"/>
</dbReference>
<name>A0A1M6CCU1_9CLOT</name>
<dbReference type="SMART" id="SM00849">
    <property type="entry name" value="Lactamase_B"/>
    <property type="match status" value="1"/>
</dbReference>
<gene>
    <name evidence="2" type="ORF">SAMN02745163_00435</name>
</gene>
<dbReference type="InterPro" id="IPR052159">
    <property type="entry name" value="Competence_DNA_uptake"/>
</dbReference>
<evidence type="ECO:0000313" key="2">
    <source>
        <dbReference type="EMBL" id="SHI58816.1"/>
    </source>
</evidence>
<dbReference type="GO" id="GO:0016787">
    <property type="term" value="F:hydrolase activity"/>
    <property type="evidence" value="ECO:0007669"/>
    <property type="project" value="UniProtKB-KW"/>
</dbReference>
<dbReference type="Gene3D" id="3.60.15.10">
    <property type="entry name" value="Ribonuclease Z/Hydroxyacylglutathione hydrolase-like"/>
    <property type="match status" value="1"/>
</dbReference>
<dbReference type="InterPro" id="IPR035681">
    <property type="entry name" value="ComA-like_MBL"/>
</dbReference>